<keyword evidence="2" id="KW-0812">Transmembrane</keyword>
<dbReference type="EMBL" id="OVEO01000003">
    <property type="protein sequence ID" value="SPQ95126.1"/>
    <property type="molecule type" value="Genomic_DNA"/>
</dbReference>
<protein>
    <submittedName>
        <fullName evidence="3">Uncharacterized protein</fullName>
    </submittedName>
</protein>
<feature type="transmembrane region" description="Helical" evidence="2">
    <location>
        <begin position="242"/>
        <end position="264"/>
    </location>
</feature>
<evidence type="ECO:0000256" key="1">
    <source>
        <dbReference type="SAM" id="Coils"/>
    </source>
</evidence>
<proteinExistence type="predicted"/>
<keyword evidence="2" id="KW-0472">Membrane</keyword>
<dbReference type="AlphaFoldDB" id="A0A3P3Y4N4"/>
<reference evidence="3 4" key="1">
    <citation type="submission" date="2018-03" db="EMBL/GenBank/DDBJ databases">
        <authorList>
            <person name="Fogelqvist J."/>
        </authorList>
    </citation>
    <scope>NUCLEOTIDE SEQUENCE [LARGE SCALE GENOMIC DNA]</scope>
</reference>
<sequence length="280" mass="31153">MRFEFDVGPEGDPVPSDIKIVFRQRVAKRVTVSMEYKQCEYVVYSNLPLQRSKRKQEIYIKRNDVLKSGYQTSSDAETCMRLTEGNLSEERRQVAELSSTIERLEEESSNQKHALQAITNERNSLRVNVTSQAQALDNLSAQVATLTWQKNSLTTGLFVSTGVAAVMRLLTTRWSRSVPAIDQNKRQAASKPLLVASLATAAAGFGLGARYASRAEPAPTNDQRLLNSKPLPRLYVAPEYRLPIMAGAVTVALAVLLMTLAVIYDCSSRRRATEHDVFNA</sequence>
<accession>A0A3P3Y4N4</accession>
<keyword evidence="2" id="KW-1133">Transmembrane helix</keyword>
<name>A0A3P3Y4N4_PLABS</name>
<dbReference type="Proteomes" id="UP000290189">
    <property type="component" value="Unassembled WGS sequence"/>
</dbReference>
<evidence type="ECO:0000313" key="4">
    <source>
        <dbReference type="Proteomes" id="UP000290189"/>
    </source>
</evidence>
<feature type="coiled-coil region" evidence="1">
    <location>
        <begin position="87"/>
        <end position="121"/>
    </location>
</feature>
<keyword evidence="1" id="KW-0175">Coiled coil</keyword>
<evidence type="ECO:0000313" key="3">
    <source>
        <dbReference type="EMBL" id="SPQ95126.1"/>
    </source>
</evidence>
<keyword evidence="3" id="KW-0496">Mitochondrion</keyword>
<gene>
    <name evidence="3" type="ORF">PLBR_LOCUS2341</name>
</gene>
<geneLocation type="mitochondrion" evidence="3"/>
<organism evidence="3 4">
    <name type="scientific">Plasmodiophora brassicae</name>
    <name type="common">Clubroot disease agent</name>
    <dbReference type="NCBI Taxonomy" id="37360"/>
    <lineage>
        <taxon>Eukaryota</taxon>
        <taxon>Sar</taxon>
        <taxon>Rhizaria</taxon>
        <taxon>Endomyxa</taxon>
        <taxon>Phytomyxea</taxon>
        <taxon>Plasmodiophorida</taxon>
        <taxon>Plasmodiophoridae</taxon>
        <taxon>Plasmodiophora</taxon>
    </lineage>
</organism>
<evidence type="ECO:0000256" key="2">
    <source>
        <dbReference type="SAM" id="Phobius"/>
    </source>
</evidence>